<dbReference type="SUPFAM" id="SSF53448">
    <property type="entry name" value="Nucleotide-diphospho-sugar transferases"/>
    <property type="match status" value="1"/>
</dbReference>
<dbReference type="InterPro" id="IPR001173">
    <property type="entry name" value="Glyco_trans_2-like"/>
</dbReference>
<reference evidence="4" key="1">
    <citation type="submission" date="2022-12" db="EMBL/GenBank/DDBJ databases">
        <title>Complete genome sequence of an Australian strain of Rouxiella badensis DAR84756 and resolution of the R. badensis DSM100043 and R. chamberiensis DSM28324 genomes.</title>
        <authorList>
            <person name="Paul S."/>
            <person name="Anderson P.J."/>
            <person name="Maynard G."/>
            <person name="Dyall-Smith M."/>
            <person name="Kudinha T."/>
        </authorList>
    </citation>
    <scope>NUCLEOTIDE SEQUENCE</scope>
    <source>
        <strain evidence="4">DSM 28324</strain>
    </source>
</reference>
<dbReference type="InterPro" id="IPR029044">
    <property type="entry name" value="Nucleotide-diphossugar_trans"/>
</dbReference>
<dbReference type="Proteomes" id="UP001164712">
    <property type="component" value="Chromosome"/>
</dbReference>
<accession>A0ABY7HNE6</accession>
<keyword evidence="5" id="KW-1185">Reference proteome</keyword>
<gene>
    <name evidence="4" type="ORF">O1V66_19225</name>
</gene>
<proteinExistence type="predicted"/>
<evidence type="ECO:0000313" key="4">
    <source>
        <dbReference type="EMBL" id="WAT00899.1"/>
    </source>
</evidence>
<keyword evidence="2" id="KW-0808">Transferase</keyword>
<evidence type="ECO:0000259" key="3">
    <source>
        <dbReference type="Pfam" id="PF00535"/>
    </source>
</evidence>
<name>A0ABY7HNE6_9GAMM</name>
<dbReference type="RefSeq" id="WP_072045104.1">
    <property type="nucleotide sequence ID" value="NZ_CP114058.1"/>
</dbReference>
<feature type="domain" description="Glycosyltransferase 2-like" evidence="3">
    <location>
        <begin position="7"/>
        <end position="168"/>
    </location>
</feature>
<keyword evidence="1" id="KW-0328">Glycosyltransferase</keyword>
<dbReference type="CDD" id="cd00761">
    <property type="entry name" value="Glyco_tranf_GTA_type"/>
    <property type="match status" value="1"/>
</dbReference>
<dbReference type="Pfam" id="PF00535">
    <property type="entry name" value="Glycos_transf_2"/>
    <property type="match status" value="1"/>
</dbReference>
<protein>
    <submittedName>
        <fullName evidence="4">Glycosyltransferase family 2 protein</fullName>
    </submittedName>
</protein>
<evidence type="ECO:0000256" key="1">
    <source>
        <dbReference type="ARBA" id="ARBA00022676"/>
    </source>
</evidence>
<dbReference type="PANTHER" id="PTHR22916">
    <property type="entry name" value="GLYCOSYLTRANSFERASE"/>
    <property type="match status" value="1"/>
</dbReference>
<organism evidence="4 5">
    <name type="scientific">Rouxiella chamberiensis</name>
    <dbReference type="NCBI Taxonomy" id="1513468"/>
    <lineage>
        <taxon>Bacteria</taxon>
        <taxon>Pseudomonadati</taxon>
        <taxon>Pseudomonadota</taxon>
        <taxon>Gammaproteobacteria</taxon>
        <taxon>Enterobacterales</taxon>
        <taxon>Yersiniaceae</taxon>
        <taxon>Rouxiella</taxon>
    </lineage>
</organism>
<dbReference type="EMBL" id="CP114058">
    <property type="protein sequence ID" value="WAT00899.1"/>
    <property type="molecule type" value="Genomic_DNA"/>
</dbReference>
<dbReference type="PANTHER" id="PTHR22916:SF51">
    <property type="entry name" value="GLYCOSYLTRANSFERASE EPSH-RELATED"/>
    <property type="match status" value="1"/>
</dbReference>
<evidence type="ECO:0000256" key="2">
    <source>
        <dbReference type="ARBA" id="ARBA00022679"/>
    </source>
</evidence>
<sequence>MKLYDLTVIVTAHNCAQHLTACLESVSVALGDHFSQCEIMLINDSSTDATGRICEQFAEGHDNVVQYDVGFKNIGKVRNFGVSHARGEYITMVDGDDQLKPNSLIEVLDFLNGNQPDMLITRLTEVRDNALPISNPPLQPKQISKHVAIKKYLIHQAFQAHFIGKFIKRSILLRCKFPHYICYEDAFIFPEVLKNCNNIYFSATGPYMYFKHGSSLSSDLDEEKIKLCRLGLDQMSLVLKGEYKFLQVCHWIEFINRNHVTISKWDDRDTIKQNIEEVDIVQFMLHPEVRMSYKRKLIKVKKLIRSW</sequence>
<dbReference type="Gene3D" id="3.90.550.10">
    <property type="entry name" value="Spore Coat Polysaccharide Biosynthesis Protein SpsA, Chain A"/>
    <property type="match status" value="1"/>
</dbReference>
<evidence type="ECO:0000313" key="5">
    <source>
        <dbReference type="Proteomes" id="UP001164712"/>
    </source>
</evidence>